<dbReference type="EMBL" id="LJSN01000003">
    <property type="protein sequence ID" value="PNE38463.1"/>
    <property type="molecule type" value="Genomic_DNA"/>
</dbReference>
<name>A0A2N8PBS0_STRNR</name>
<keyword evidence="3" id="KW-1185">Reference proteome</keyword>
<evidence type="ECO:0000313" key="2">
    <source>
        <dbReference type="EMBL" id="PNE38463.1"/>
    </source>
</evidence>
<evidence type="ECO:0000313" key="3">
    <source>
        <dbReference type="Proteomes" id="UP000236047"/>
    </source>
</evidence>
<organism evidence="2 3">
    <name type="scientific">Streptomyces noursei</name>
    <name type="common">Streptomyces albulus</name>
    <dbReference type="NCBI Taxonomy" id="1971"/>
    <lineage>
        <taxon>Bacteria</taxon>
        <taxon>Bacillati</taxon>
        <taxon>Actinomycetota</taxon>
        <taxon>Actinomycetes</taxon>
        <taxon>Kitasatosporales</taxon>
        <taxon>Streptomycetaceae</taxon>
        <taxon>Streptomyces</taxon>
    </lineage>
</organism>
<reference evidence="3" key="1">
    <citation type="submission" date="2015-09" db="EMBL/GenBank/DDBJ databases">
        <authorList>
            <person name="Graham D.E."/>
            <person name="Mahan K.M."/>
            <person name="Klingeman D.M."/>
            <person name="Fida T."/>
            <person name="Giannone R.J."/>
            <person name="Hettich R.L."/>
            <person name="Parry R.J."/>
            <person name="Spain J.C."/>
        </authorList>
    </citation>
    <scope>NUCLEOTIDE SEQUENCE [LARGE SCALE GENOMIC DNA]</scope>
    <source>
        <strain evidence="3">JCM 4701</strain>
    </source>
</reference>
<feature type="compositionally biased region" description="Gly residues" evidence="1">
    <location>
        <begin position="58"/>
        <end position="73"/>
    </location>
</feature>
<feature type="region of interest" description="Disordered" evidence="1">
    <location>
        <begin position="31"/>
        <end position="73"/>
    </location>
</feature>
<dbReference type="AlphaFoldDB" id="A0A2N8PBS0"/>
<proteinExistence type="predicted"/>
<evidence type="ECO:0000256" key="1">
    <source>
        <dbReference type="SAM" id="MobiDB-lite"/>
    </source>
</evidence>
<gene>
    <name evidence="2" type="ORF">AOB60_31035</name>
</gene>
<protein>
    <submittedName>
        <fullName evidence="2">Uncharacterized protein</fullName>
    </submittedName>
</protein>
<sequence>MDAGLVGGEDLEPDHAQIGDVEGVVEGEKGGLGAQATSAGFGGEHDDVFGGADRVVGQEGGDADGYGFAGVRS</sequence>
<dbReference type="Proteomes" id="UP000236047">
    <property type="component" value="Unassembled WGS sequence"/>
</dbReference>
<comment type="caution">
    <text evidence="2">The sequence shown here is derived from an EMBL/GenBank/DDBJ whole genome shotgun (WGS) entry which is preliminary data.</text>
</comment>
<accession>A0A2N8PBS0</accession>